<dbReference type="Pfam" id="PF04773">
    <property type="entry name" value="FecR"/>
    <property type="match status" value="1"/>
</dbReference>
<comment type="caution">
    <text evidence="4">The sequence shown here is derived from an EMBL/GenBank/DDBJ whole genome shotgun (WGS) entry which is preliminary data.</text>
</comment>
<dbReference type="Gene3D" id="3.55.50.30">
    <property type="match status" value="1"/>
</dbReference>
<keyword evidence="5" id="KW-1185">Reference proteome</keyword>
<evidence type="ECO:0000259" key="2">
    <source>
        <dbReference type="Pfam" id="PF04773"/>
    </source>
</evidence>
<dbReference type="Pfam" id="PF16344">
    <property type="entry name" value="FecR_C"/>
    <property type="match status" value="1"/>
</dbReference>
<proteinExistence type="predicted"/>
<dbReference type="InterPro" id="IPR032508">
    <property type="entry name" value="FecR_C"/>
</dbReference>
<evidence type="ECO:0000313" key="5">
    <source>
        <dbReference type="Proteomes" id="UP000251311"/>
    </source>
</evidence>
<feature type="domain" description="FecR protein" evidence="2">
    <location>
        <begin position="114"/>
        <end position="202"/>
    </location>
</feature>
<name>A0ABX5JIK4_9BACT</name>
<keyword evidence="1" id="KW-1133">Transmembrane helix</keyword>
<sequence length="320" mass="37147">MNENIQEKAAYFFTCKKDGFTKSQELEFNTWINENIEHKKAFEKVERLQLLYSSLSKNIKDKISQEVHQEIKSEKSFKKAKIFKIAASILLLIGASLFTVNEYLNFGIKHTFVTDKEIKDIVLPDGSKVVVDAKTKLDIKYYKDKREVNLSFGKALFDVAKNPDKPFIVNANMIKVEVLGTNFEVKNEKDKIDVDVIRGKVKVEQNKNDEIKELAILTEGKHISFDKQNSKVRLKDIDIKTIASWKDGVLFFQDDSLEKAINEFKKYKDVNIVIQKEAQKYSVSGSFPIDDMDKFLFALTKIYPLKVDKKEDFTYIYKKF</sequence>
<dbReference type="InterPro" id="IPR012373">
    <property type="entry name" value="Ferrdict_sens_TM"/>
</dbReference>
<dbReference type="EMBL" id="MUXF01000019">
    <property type="protein sequence ID" value="PUE64638.1"/>
    <property type="molecule type" value="Genomic_DNA"/>
</dbReference>
<dbReference type="PIRSF" id="PIRSF018266">
    <property type="entry name" value="FecR"/>
    <property type="match status" value="1"/>
</dbReference>
<dbReference type="RefSeq" id="WP_108528331.1">
    <property type="nucleotide sequence ID" value="NZ_JAODII010000002.1"/>
</dbReference>
<accession>A0ABX5JIK4</accession>
<dbReference type="Proteomes" id="UP000251311">
    <property type="component" value="Unassembled WGS sequence"/>
</dbReference>
<keyword evidence="1" id="KW-0472">Membrane</keyword>
<protein>
    <submittedName>
        <fullName evidence="4">Siderophore-interacting protein</fullName>
    </submittedName>
</protein>
<dbReference type="PANTHER" id="PTHR30273:SF2">
    <property type="entry name" value="PROTEIN FECR"/>
    <property type="match status" value="1"/>
</dbReference>
<feature type="domain" description="Protein FecR C-terminal" evidence="3">
    <location>
        <begin position="250"/>
        <end position="312"/>
    </location>
</feature>
<feature type="transmembrane region" description="Helical" evidence="1">
    <location>
        <begin position="82"/>
        <end position="100"/>
    </location>
</feature>
<evidence type="ECO:0000256" key="1">
    <source>
        <dbReference type="SAM" id="Phobius"/>
    </source>
</evidence>
<reference evidence="4 5" key="1">
    <citation type="submission" date="2017-02" db="EMBL/GenBank/DDBJ databases">
        <title>Arcobacter lacus sp. nov., a new species isolated from reclaimed water.</title>
        <authorList>
            <person name="Figueras M.J."/>
            <person name="Perez-Cataluna A."/>
            <person name="Salas-Masso N."/>
        </authorList>
    </citation>
    <scope>NUCLEOTIDE SEQUENCE [LARGE SCALE GENOMIC DNA]</scope>
    <source>
        <strain evidence="4 5">RW43-9</strain>
    </source>
</reference>
<keyword evidence="1" id="KW-0812">Transmembrane</keyword>
<organism evidence="4 5">
    <name type="scientific">Arcobacter lacus</name>
    <dbReference type="NCBI Taxonomy" id="1912876"/>
    <lineage>
        <taxon>Bacteria</taxon>
        <taxon>Pseudomonadati</taxon>
        <taxon>Campylobacterota</taxon>
        <taxon>Epsilonproteobacteria</taxon>
        <taxon>Campylobacterales</taxon>
        <taxon>Arcobacteraceae</taxon>
        <taxon>Arcobacter</taxon>
    </lineage>
</organism>
<evidence type="ECO:0000313" key="4">
    <source>
        <dbReference type="EMBL" id="PUE64638.1"/>
    </source>
</evidence>
<dbReference type="InterPro" id="IPR006860">
    <property type="entry name" value="FecR"/>
</dbReference>
<dbReference type="PANTHER" id="PTHR30273">
    <property type="entry name" value="PERIPLASMIC SIGNAL SENSOR AND SIGMA FACTOR ACTIVATOR FECR-RELATED"/>
    <property type="match status" value="1"/>
</dbReference>
<evidence type="ECO:0000259" key="3">
    <source>
        <dbReference type="Pfam" id="PF16344"/>
    </source>
</evidence>
<gene>
    <name evidence="4" type="ORF">B0175_09475</name>
</gene>
<dbReference type="Gene3D" id="2.60.120.1440">
    <property type="match status" value="1"/>
</dbReference>